<evidence type="ECO:0000313" key="7">
    <source>
        <dbReference type="EnsemblMetazoa" id="ISCW005917-PA"/>
    </source>
</evidence>
<dbReference type="PANTHER" id="PTHR11610:SF173">
    <property type="entry name" value="LIPASE DOMAIN-CONTAINING PROTEIN-RELATED"/>
    <property type="match status" value="1"/>
</dbReference>
<feature type="non-terminal residue" evidence="6">
    <location>
        <position position="84"/>
    </location>
</feature>
<gene>
    <name evidence="6" type="ORF">IscW_ISCW005917</name>
</gene>
<organism>
    <name type="scientific">Ixodes scapularis</name>
    <name type="common">Black-legged tick</name>
    <name type="synonym">Deer tick</name>
    <dbReference type="NCBI Taxonomy" id="6945"/>
    <lineage>
        <taxon>Eukaryota</taxon>
        <taxon>Metazoa</taxon>
        <taxon>Ecdysozoa</taxon>
        <taxon>Arthropoda</taxon>
        <taxon>Chelicerata</taxon>
        <taxon>Arachnida</taxon>
        <taxon>Acari</taxon>
        <taxon>Parasitiformes</taxon>
        <taxon>Ixodida</taxon>
        <taxon>Ixodoidea</taxon>
        <taxon>Ixodidae</taxon>
        <taxon>Ixodinae</taxon>
        <taxon>Ixodes</taxon>
    </lineage>
</organism>
<accession>B7PN82</accession>
<reference evidence="6 8" key="1">
    <citation type="submission" date="2008-03" db="EMBL/GenBank/DDBJ databases">
        <title>Annotation of Ixodes scapularis.</title>
        <authorList>
            <consortium name="Ixodes scapularis Genome Project Consortium"/>
            <person name="Caler E."/>
            <person name="Hannick L.I."/>
            <person name="Bidwell S."/>
            <person name="Joardar V."/>
            <person name="Thiagarajan M."/>
            <person name="Amedeo P."/>
            <person name="Galinsky K.J."/>
            <person name="Schobel S."/>
            <person name="Inman J."/>
            <person name="Hostetler J."/>
            <person name="Miller J."/>
            <person name="Hammond M."/>
            <person name="Megy K."/>
            <person name="Lawson D."/>
            <person name="Kodira C."/>
            <person name="Sutton G."/>
            <person name="Meyer J."/>
            <person name="Hill C.A."/>
            <person name="Birren B."/>
            <person name="Nene V."/>
            <person name="Collins F."/>
            <person name="Alarcon-Chaidez F."/>
            <person name="Wikel S."/>
            <person name="Strausberg R."/>
        </authorList>
    </citation>
    <scope>NUCLEOTIDE SEQUENCE [LARGE SCALE GENOMIC DNA]</scope>
    <source>
        <strain evidence="8">Wikel</strain>
        <strain evidence="6">Wikel colony</strain>
    </source>
</reference>
<evidence type="ECO:0000256" key="3">
    <source>
        <dbReference type="ARBA" id="ARBA00022525"/>
    </source>
</evidence>
<dbReference type="Proteomes" id="UP000001555">
    <property type="component" value="Unassembled WGS sequence"/>
</dbReference>
<dbReference type="AlphaFoldDB" id="B7PN82"/>
<dbReference type="PaxDb" id="6945-B7PN82"/>
<reference evidence="7" key="2">
    <citation type="submission" date="2020-05" db="UniProtKB">
        <authorList>
            <consortium name="EnsemblMetazoa"/>
        </authorList>
    </citation>
    <scope>IDENTIFICATION</scope>
    <source>
        <strain evidence="7">wikel</strain>
    </source>
</reference>
<dbReference type="GO" id="GO:0004806">
    <property type="term" value="F:triacylglycerol lipase activity"/>
    <property type="evidence" value="ECO:0007669"/>
    <property type="project" value="UniProtKB-EC"/>
</dbReference>
<proteinExistence type="inferred from homology"/>
<evidence type="ECO:0000259" key="5">
    <source>
        <dbReference type="Pfam" id="PF00151"/>
    </source>
</evidence>
<evidence type="ECO:0000256" key="4">
    <source>
        <dbReference type="RuleBase" id="RU004262"/>
    </source>
</evidence>
<dbReference type="EMBL" id="ABJB010942825">
    <property type="status" value="NOT_ANNOTATED_CDS"/>
    <property type="molecule type" value="Genomic_DNA"/>
</dbReference>
<keyword evidence="6" id="KW-0378">Hydrolase</keyword>
<dbReference type="VEuPathDB" id="VectorBase:ISCI005917"/>
<dbReference type="PANTHER" id="PTHR11610">
    <property type="entry name" value="LIPASE"/>
    <property type="match status" value="1"/>
</dbReference>
<dbReference type="InterPro" id="IPR013818">
    <property type="entry name" value="Lipase"/>
</dbReference>
<dbReference type="EC" id="3.1.1.3" evidence="6"/>
<comment type="subcellular location">
    <subcellularLocation>
        <location evidence="1">Secreted</location>
    </subcellularLocation>
</comment>
<dbReference type="STRING" id="6945.B7PN82"/>
<evidence type="ECO:0000313" key="8">
    <source>
        <dbReference type="Proteomes" id="UP000001555"/>
    </source>
</evidence>
<sequence length="84" mass="9131">IDCNFVVVLWTEGAKKPLYNIAAANTALVGRQIALLLRKLTEEFPETVLSSEVHLIGFSLGAHVAGFCGRTFTLITNKTIGRIT</sequence>
<dbReference type="Pfam" id="PF00151">
    <property type="entry name" value="Lipase"/>
    <property type="match status" value="1"/>
</dbReference>
<dbReference type="GO" id="GO:0005576">
    <property type="term" value="C:extracellular region"/>
    <property type="evidence" value="ECO:0007669"/>
    <property type="project" value="UniProtKB-SubCell"/>
</dbReference>
<keyword evidence="8" id="KW-1185">Reference proteome</keyword>
<evidence type="ECO:0000313" key="6">
    <source>
        <dbReference type="EMBL" id="EEC08054.1"/>
    </source>
</evidence>
<dbReference type="Gene3D" id="3.40.50.1820">
    <property type="entry name" value="alpha/beta hydrolase"/>
    <property type="match status" value="1"/>
</dbReference>
<dbReference type="VEuPathDB" id="VectorBase:ISCW005917"/>
<feature type="domain" description="Lipase" evidence="5">
    <location>
        <begin position="3"/>
        <end position="84"/>
    </location>
</feature>
<dbReference type="HOGENOM" id="CLU_2533945_0_0_1"/>
<comment type="similarity">
    <text evidence="2 4">Belongs to the AB hydrolase superfamily. Lipase family.</text>
</comment>
<evidence type="ECO:0000256" key="1">
    <source>
        <dbReference type="ARBA" id="ARBA00004613"/>
    </source>
</evidence>
<dbReference type="InterPro" id="IPR000734">
    <property type="entry name" value="TAG_lipase"/>
</dbReference>
<protein>
    <submittedName>
        <fullName evidence="6 7">Endothelial lipase, putative</fullName>
        <ecNumber evidence="6">3.1.1.3</ecNumber>
    </submittedName>
</protein>
<keyword evidence="3" id="KW-0964">Secreted</keyword>
<dbReference type="FunFam" id="3.40.50.1820:FF:001152">
    <property type="entry name" value="Endothelial lipase, putative"/>
    <property type="match status" value="1"/>
</dbReference>
<dbReference type="SUPFAM" id="SSF53474">
    <property type="entry name" value="alpha/beta-Hydrolases"/>
    <property type="match status" value="1"/>
</dbReference>
<dbReference type="EMBL" id="DS750934">
    <property type="protein sequence ID" value="EEC08054.1"/>
    <property type="molecule type" value="Genomic_DNA"/>
</dbReference>
<evidence type="ECO:0000256" key="2">
    <source>
        <dbReference type="ARBA" id="ARBA00010701"/>
    </source>
</evidence>
<name>B7PN82_IXOSC</name>
<feature type="non-terminal residue" evidence="6">
    <location>
        <position position="1"/>
    </location>
</feature>
<dbReference type="InterPro" id="IPR029058">
    <property type="entry name" value="AB_hydrolase_fold"/>
</dbReference>
<dbReference type="EnsemblMetazoa" id="ISCW005917-RA">
    <property type="protein sequence ID" value="ISCW005917-PA"/>
    <property type="gene ID" value="ISCW005917"/>
</dbReference>